<evidence type="ECO:0000256" key="7">
    <source>
        <dbReference type="ARBA" id="ARBA00023002"/>
    </source>
</evidence>
<evidence type="ECO:0000256" key="11">
    <source>
        <dbReference type="PIRSR" id="PIRSR000108-2"/>
    </source>
</evidence>
<dbReference type="InterPro" id="IPR004790">
    <property type="entry name" value="Isocitrate_DH_NADP"/>
</dbReference>
<evidence type="ECO:0000256" key="5">
    <source>
        <dbReference type="ARBA" id="ARBA00022842"/>
    </source>
</evidence>
<dbReference type="GO" id="GO:0006099">
    <property type="term" value="P:tricarboxylic acid cycle"/>
    <property type="evidence" value="ECO:0007669"/>
    <property type="project" value="UniProtKB-KW"/>
</dbReference>
<dbReference type="AlphaFoldDB" id="A0A261F2C2"/>
<dbReference type="RefSeq" id="WP_094659891.1">
    <property type="nucleotide sequence ID" value="NZ_JBKZBO010000002.1"/>
</dbReference>
<dbReference type="Proteomes" id="UP000216725">
    <property type="component" value="Unassembled WGS sequence"/>
</dbReference>
<dbReference type="Gene3D" id="3.40.718.10">
    <property type="entry name" value="Isopropylmalate Dehydrogenase"/>
    <property type="match status" value="1"/>
</dbReference>
<dbReference type="NCBIfam" id="TIGR00127">
    <property type="entry name" value="nadp_idh_euk"/>
    <property type="match status" value="1"/>
</dbReference>
<dbReference type="OrthoDB" id="9765655at2"/>
<gene>
    <name evidence="15" type="ORF">PSRA_0077</name>
</gene>
<dbReference type="PROSITE" id="PS00470">
    <property type="entry name" value="IDH_IMDH"/>
    <property type="match status" value="1"/>
</dbReference>
<evidence type="ECO:0000256" key="1">
    <source>
        <dbReference type="ARBA" id="ARBA00001936"/>
    </source>
</evidence>
<dbReference type="InterPro" id="IPR019818">
    <property type="entry name" value="IsoCit/isopropylmalate_DH_CS"/>
</dbReference>
<feature type="binding site" evidence="13">
    <location>
        <begin position="309"/>
        <end position="314"/>
    </location>
    <ligand>
        <name>NADP(+)</name>
        <dbReference type="ChEBI" id="CHEBI:58349"/>
    </ligand>
</feature>
<feature type="binding site" evidence="13">
    <location>
        <position position="82"/>
    </location>
    <ligand>
        <name>NADP(+)</name>
        <dbReference type="ChEBI" id="CHEBI:58349"/>
    </ligand>
</feature>
<dbReference type="InterPro" id="IPR024084">
    <property type="entry name" value="IsoPropMal-DH-like_dom"/>
</dbReference>
<dbReference type="EMBL" id="MWWR01000002">
    <property type="protein sequence ID" value="OZG53270.1"/>
    <property type="molecule type" value="Genomic_DNA"/>
</dbReference>
<dbReference type="EC" id="1.1.1.42" evidence="9"/>
<feature type="binding site" evidence="12">
    <location>
        <position position="274"/>
    </location>
    <ligand>
        <name>Mn(2+)</name>
        <dbReference type="ChEBI" id="CHEBI:29035"/>
    </ligand>
</feature>
<dbReference type="PANTHER" id="PTHR11822">
    <property type="entry name" value="NADP-SPECIFIC ISOCITRATE DEHYDROGENASE"/>
    <property type="match status" value="1"/>
</dbReference>
<dbReference type="NCBIfam" id="NF006156">
    <property type="entry name" value="PRK08299.1"/>
    <property type="match status" value="1"/>
</dbReference>
<sequence>MSKIAVKGKIVELDGDEMTRVIWKQIKDRLILPYLDVDLDYYDLGILNRDATDDQVTIDAAKAIQREHVGVKCATITPDEARVKEFGLKRMYRSPNGTIRNILGGTIFREPIVISNIPRLVPGWTKPIVVARHAFGDQYKATDFRVPGAGRLTVTFTPADGSEPIEHVVYDYPGSGVAQVQYNLDDSITGFARACFNYGLMRGYPVYLSTKNTILKAYDGRFKDIFAKVYEEEYKDKFEAAGLTYEHRLIDDMVASSLKWHGGYIWACKNYDGDVQSDSVAQGFGSLGLMTSVLMTPDGKTVEAEAAHGTVTRHYRRWQKGEKTSTNPIASIYAWTGGLKQRAKLDETPEVADFAKTLENVIIKTVEGGQMTKDLAMLVGPEQKWLDTDGFMDALAENLDRALSAKE</sequence>
<feature type="binding site" evidence="11">
    <location>
        <begin position="94"/>
        <end position="100"/>
    </location>
    <ligand>
        <name>D-threo-isocitrate</name>
        <dbReference type="ChEBI" id="CHEBI:15562"/>
    </ligand>
</feature>
<dbReference type="PANTHER" id="PTHR11822:SF21">
    <property type="entry name" value="ISOCITRATE DEHYDROGENASE [NADP], MITOCHONDRIAL"/>
    <property type="match status" value="1"/>
</dbReference>
<dbReference type="GO" id="GO:0000287">
    <property type="term" value="F:magnesium ion binding"/>
    <property type="evidence" value="ECO:0007669"/>
    <property type="project" value="InterPro"/>
</dbReference>
<comment type="catalytic activity">
    <reaction evidence="9">
        <text>D-threo-isocitrate + NADP(+) = 2-oxoglutarate + CO2 + NADPH</text>
        <dbReference type="Rhea" id="RHEA:19629"/>
        <dbReference type="ChEBI" id="CHEBI:15562"/>
        <dbReference type="ChEBI" id="CHEBI:16526"/>
        <dbReference type="ChEBI" id="CHEBI:16810"/>
        <dbReference type="ChEBI" id="CHEBI:57783"/>
        <dbReference type="ChEBI" id="CHEBI:58349"/>
        <dbReference type="EC" id="1.1.1.42"/>
    </reaction>
</comment>
<feature type="binding site" evidence="12">
    <location>
        <position position="251"/>
    </location>
    <ligand>
        <name>Mn(2+)</name>
        <dbReference type="ChEBI" id="CHEBI:29035"/>
    </ligand>
</feature>
<comment type="cofactor">
    <cofactor evidence="1">
        <name>Mn(2+)</name>
        <dbReference type="ChEBI" id="CHEBI:29035"/>
    </cofactor>
</comment>
<keyword evidence="16" id="KW-1185">Reference proteome</keyword>
<dbReference type="PIRSF" id="PIRSF000108">
    <property type="entry name" value="IDH_NADP"/>
    <property type="match status" value="1"/>
</dbReference>
<evidence type="ECO:0000256" key="6">
    <source>
        <dbReference type="ARBA" id="ARBA00022857"/>
    </source>
</evidence>
<evidence type="ECO:0000256" key="4">
    <source>
        <dbReference type="ARBA" id="ARBA00022723"/>
    </source>
</evidence>
<evidence type="ECO:0000256" key="10">
    <source>
        <dbReference type="PIRSR" id="PIRSR000108-1"/>
    </source>
</evidence>
<keyword evidence="6 9" id="KW-0521">NADP</keyword>
<reference evidence="15 16" key="1">
    <citation type="journal article" date="2017" name="BMC Genomics">
        <title>Comparative genomic and phylogenomic analyses of the Bifidobacteriaceae family.</title>
        <authorList>
            <person name="Lugli G.A."/>
            <person name="Milani C."/>
            <person name="Turroni F."/>
            <person name="Duranti S."/>
            <person name="Mancabelli L."/>
            <person name="Mangifesta M."/>
            <person name="Ferrario C."/>
            <person name="Modesto M."/>
            <person name="Mattarelli P."/>
            <person name="Jiri K."/>
            <person name="van Sinderen D."/>
            <person name="Ventura M."/>
        </authorList>
    </citation>
    <scope>NUCLEOTIDE SEQUENCE [LARGE SCALE GENOMIC DNA]</scope>
    <source>
        <strain evidence="15 16">DSM 24742</strain>
    </source>
</reference>
<dbReference type="Pfam" id="PF00180">
    <property type="entry name" value="Iso_dh"/>
    <property type="match status" value="1"/>
</dbReference>
<evidence type="ECO:0000313" key="15">
    <source>
        <dbReference type="EMBL" id="OZG53270.1"/>
    </source>
</evidence>
<evidence type="ECO:0000256" key="2">
    <source>
        <dbReference type="ARBA" id="ARBA00007769"/>
    </source>
</evidence>
<feature type="binding site" evidence="11">
    <location>
        <position position="132"/>
    </location>
    <ligand>
        <name>D-threo-isocitrate</name>
        <dbReference type="ChEBI" id="CHEBI:15562"/>
    </ligand>
</feature>
<feature type="site" description="Critical for catalysis" evidence="10">
    <location>
        <position position="211"/>
    </location>
</feature>
<feature type="binding site" evidence="13">
    <location>
        <begin position="75"/>
        <end position="77"/>
    </location>
    <ligand>
        <name>NADP(+)</name>
        <dbReference type="ChEBI" id="CHEBI:58349"/>
    </ligand>
</feature>
<keyword evidence="5 9" id="KW-0460">Magnesium</keyword>
<keyword evidence="7 9" id="KW-0560">Oxidoreductase</keyword>
<accession>A0A261F2C2</accession>
<name>A0A261F2C2_9BIFI</name>
<feature type="site" description="Critical for catalysis" evidence="10">
    <location>
        <position position="139"/>
    </location>
</feature>
<comment type="caution">
    <text evidence="15">The sequence shown here is derived from an EMBL/GenBank/DDBJ whole genome shotgun (WGS) entry which is preliminary data.</text>
</comment>
<feature type="binding site" evidence="13">
    <location>
        <position position="327"/>
    </location>
    <ligand>
        <name>NADP(+)</name>
        <dbReference type="ChEBI" id="CHEBI:58349"/>
    </ligand>
</feature>
<comment type="cofactor">
    <cofactor evidence="9 12">
        <name>Mg(2+)</name>
        <dbReference type="ChEBI" id="CHEBI:18420"/>
    </cofactor>
    <cofactor evidence="9 12">
        <name>Mn(2+)</name>
        <dbReference type="ChEBI" id="CHEBI:29035"/>
    </cofactor>
    <text evidence="9 12">Binds 1 Mg(2+) or Mn(2+) ion per subunit.</text>
</comment>
<evidence type="ECO:0000259" key="14">
    <source>
        <dbReference type="SMART" id="SM01329"/>
    </source>
</evidence>
<protein>
    <recommendedName>
        <fullName evidence="9">Isocitrate dehydrogenase [NADP]</fullName>
        <ecNumber evidence="9">1.1.1.42</ecNumber>
    </recommendedName>
</protein>
<evidence type="ECO:0000256" key="13">
    <source>
        <dbReference type="PIRSR" id="PIRSR000108-4"/>
    </source>
</evidence>
<evidence type="ECO:0000313" key="16">
    <source>
        <dbReference type="Proteomes" id="UP000216725"/>
    </source>
</evidence>
<dbReference type="SUPFAM" id="SSF53659">
    <property type="entry name" value="Isocitrate/Isopropylmalate dehydrogenase-like"/>
    <property type="match status" value="1"/>
</dbReference>
<evidence type="ECO:0000256" key="3">
    <source>
        <dbReference type="ARBA" id="ARBA00022532"/>
    </source>
</evidence>
<keyword evidence="4 9" id="KW-0479">Metal-binding</keyword>
<comment type="similarity">
    <text evidence="2 9">Belongs to the isocitrate and isopropylmalate dehydrogenases family.</text>
</comment>
<evidence type="ECO:0000256" key="8">
    <source>
        <dbReference type="ARBA" id="ARBA00023211"/>
    </source>
</evidence>
<dbReference type="GO" id="GO:0006102">
    <property type="term" value="P:isocitrate metabolic process"/>
    <property type="evidence" value="ECO:0007669"/>
    <property type="project" value="UniProtKB-UniRule"/>
</dbReference>
<proteinExistence type="inferred from homology"/>
<dbReference type="GO" id="GO:0051287">
    <property type="term" value="F:NAD binding"/>
    <property type="evidence" value="ECO:0007669"/>
    <property type="project" value="InterPro"/>
</dbReference>
<keyword evidence="8 9" id="KW-0464">Manganese</keyword>
<dbReference type="SMART" id="SM01329">
    <property type="entry name" value="Iso_dh"/>
    <property type="match status" value="1"/>
</dbReference>
<keyword evidence="3 9" id="KW-0816">Tricarboxylic acid cycle</keyword>
<dbReference type="FunFam" id="3.40.718.10:FF:000044">
    <property type="entry name" value="Peroxisomal isocitrate dehydrogenase [NADP]"/>
    <property type="match status" value="1"/>
</dbReference>
<feature type="binding site" evidence="11">
    <location>
        <position position="77"/>
    </location>
    <ligand>
        <name>D-threo-isocitrate</name>
        <dbReference type="ChEBI" id="CHEBI:15562"/>
    </ligand>
</feature>
<feature type="binding site" evidence="11">
    <location>
        <position position="109"/>
    </location>
    <ligand>
        <name>D-threo-isocitrate</name>
        <dbReference type="ChEBI" id="CHEBI:15562"/>
    </ligand>
</feature>
<evidence type="ECO:0000256" key="12">
    <source>
        <dbReference type="PIRSR" id="PIRSR000108-3"/>
    </source>
</evidence>
<dbReference type="GO" id="GO:0004450">
    <property type="term" value="F:isocitrate dehydrogenase (NADP+) activity"/>
    <property type="evidence" value="ECO:0007669"/>
    <property type="project" value="UniProtKB-UniRule"/>
</dbReference>
<evidence type="ECO:0000256" key="9">
    <source>
        <dbReference type="PIRNR" id="PIRNR000108"/>
    </source>
</evidence>
<feature type="domain" description="Isopropylmalate dehydrogenase-like" evidence="14">
    <location>
        <begin position="9"/>
        <end position="395"/>
    </location>
</feature>
<organism evidence="15 16">
    <name type="scientific">Pseudoscardovia radai</name>
    <dbReference type="NCBI Taxonomy" id="987066"/>
    <lineage>
        <taxon>Bacteria</taxon>
        <taxon>Bacillati</taxon>
        <taxon>Actinomycetota</taxon>
        <taxon>Actinomycetes</taxon>
        <taxon>Bifidobacteriales</taxon>
        <taxon>Bifidobacteriaceae</taxon>
        <taxon>Pseudoscardovia</taxon>
    </lineage>
</organism>
<feature type="binding site" evidence="13">
    <location>
        <position position="259"/>
    </location>
    <ligand>
        <name>NADP(+)</name>
        <dbReference type="ChEBI" id="CHEBI:58349"/>
    </ligand>
</feature>